<evidence type="ECO:0000313" key="7">
    <source>
        <dbReference type="Proteomes" id="UP000031057"/>
    </source>
</evidence>
<dbReference type="Gene3D" id="3.60.15.10">
    <property type="entry name" value="Ribonuclease Z/Hydroxyacylglutathione hydrolase-like"/>
    <property type="match status" value="1"/>
</dbReference>
<dbReference type="EMBL" id="JTDI01000005">
    <property type="protein sequence ID" value="KHK90397.1"/>
    <property type="molecule type" value="Genomic_DNA"/>
</dbReference>
<dbReference type="PANTHER" id="PTHR42978:SF6">
    <property type="entry name" value="QUORUM-QUENCHING LACTONASE YTNP-RELATED"/>
    <property type="match status" value="1"/>
</dbReference>
<reference evidence="6 7" key="1">
    <citation type="submission" date="2014-10" db="EMBL/GenBank/DDBJ databases">
        <title>Genome sequence of Novosphingobium malaysiense MUSC 273(T).</title>
        <authorList>
            <person name="Lee L.-H."/>
        </authorList>
    </citation>
    <scope>NUCLEOTIDE SEQUENCE [LARGE SCALE GENOMIC DNA]</scope>
    <source>
        <strain evidence="6 7">MUSC 273</strain>
    </source>
</reference>
<evidence type="ECO:0000256" key="1">
    <source>
        <dbReference type="ARBA" id="ARBA00007749"/>
    </source>
</evidence>
<dbReference type="Pfam" id="PF00753">
    <property type="entry name" value="Lactamase_B"/>
    <property type="match status" value="1"/>
</dbReference>
<keyword evidence="3" id="KW-0378">Hydrolase</keyword>
<feature type="domain" description="Metallo-beta-lactamase" evidence="5">
    <location>
        <begin position="60"/>
        <end position="273"/>
    </location>
</feature>
<evidence type="ECO:0000256" key="2">
    <source>
        <dbReference type="ARBA" id="ARBA00022723"/>
    </source>
</evidence>
<dbReference type="SUPFAM" id="SSF56281">
    <property type="entry name" value="Metallo-hydrolase/oxidoreductase"/>
    <property type="match status" value="1"/>
</dbReference>
<accession>A0A0B1ZIN6</accession>
<dbReference type="Proteomes" id="UP000031057">
    <property type="component" value="Unassembled WGS sequence"/>
</dbReference>
<evidence type="ECO:0000313" key="6">
    <source>
        <dbReference type="EMBL" id="KHK90397.1"/>
    </source>
</evidence>
<dbReference type="PANTHER" id="PTHR42978">
    <property type="entry name" value="QUORUM-QUENCHING LACTONASE YTNP-RELATED-RELATED"/>
    <property type="match status" value="1"/>
</dbReference>
<proteinExistence type="inferred from homology"/>
<dbReference type="SMART" id="SM00849">
    <property type="entry name" value="Lactamase_B"/>
    <property type="match status" value="1"/>
</dbReference>
<dbReference type="InterPro" id="IPR001279">
    <property type="entry name" value="Metallo-B-lactamas"/>
</dbReference>
<comment type="similarity">
    <text evidence="1">Belongs to the metallo-beta-lactamase superfamily.</text>
</comment>
<evidence type="ECO:0000256" key="3">
    <source>
        <dbReference type="ARBA" id="ARBA00022801"/>
    </source>
</evidence>
<keyword evidence="2" id="KW-0479">Metal-binding</keyword>
<keyword evidence="4" id="KW-0862">Zinc</keyword>
<dbReference type="InterPro" id="IPR036866">
    <property type="entry name" value="RibonucZ/Hydroxyglut_hydro"/>
</dbReference>
<evidence type="ECO:0000259" key="5">
    <source>
        <dbReference type="SMART" id="SM00849"/>
    </source>
</evidence>
<keyword evidence="7" id="KW-1185">Reference proteome</keyword>
<organism evidence="6 7">
    <name type="scientific">Novosphingobium malaysiense</name>
    <dbReference type="NCBI Taxonomy" id="1348853"/>
    <lineage>
        <taxon>Bacteria</taxon>
        <taxon>Pseudomonadati</taxon>
        <taxon>Pseudomonadota</taxon>
        <taxon>Alphaproteobacteria</taxon>
        <taxon>Sphingomonadales</taxon>
        <taxon>Sphingomonadaceae</taxon>
        <taxon>Novosphingobium</taxon>
    </lineage>
</organism>
<dbReference type="CDD" id="cd16277">
    <property type="entry name" value="metallo-hydrolase-like_MBL-fold"/>
    <property type="match status" value="1"/>
</dbReference>
<protein>
    <recommendedName>
        <fullName evidence="5">Metallo-beta-lactamase domain-containing protein</fullName>
    </recommendedName>
</protein>
<comment type="caution">
    <text evidence="6">The sequence shown here is derived from an EMBL/GenBank/DDBJ whole genome shotgun (WGS) entry which is preliminary data.</text>
</comment>
<gene>
    <name evidence="6" type="ORF">LK12_17570</name>
</gene>
<dbReference type="OrthoDB" id="9773738at2"/>
<evidence type="ECO:0000256" key="4">
    <source>
        <dbReference type="ARBA" id="ARBA00022833"/>
    </source>
</evidence>
<dbReference type="AlphaFoldDB" id="A0A0B1ZIN6"/>
<dbReference type="STRING" id="1348853.LK12_17570"/>
<dbReference type="GO" id="GO:0016787">
    <property type="term" value="F:hydrolase activity"/>
    <property type="evidence" value="ECO:0007669"/>
    <property type="project" value="UniProtKB-KW"/>
</dbReference>
<dbReference type="InterPro" id="IPR051013">
    <property type="entry name" value="MBL_superfamily_lactonases"/>
</dbReference>
<dbReference type="GO" id="GO:0046872">
    <property type="term" value="F:metal ion binding"/>
    <property type="evidence" value="ECO:0007669"/>
    <property type="project" value="UniProtKB-KW"/>
</dbReference>
<sequence>MTSFFRSIGRFEIGRIEEVVEPLATPERWFGPFDRAVFEAELAHCPANAYDWKTGQLMASIHSWLLRVDGKVILIDTCCGNGKNRPGWPGFHQLNYPYLERLHAAGVSPEDVDIVLCTHLHVDHVGWNTRQEGGRWVPTFPNARYLVARQELETMLARIARPETHPIERMTWNDSVLPIEEAGLLELTASSCVVLPGLRLEPAHGHTPGHVAIHLESRGERAVFSGDALHFPVQVPLWHWPAIVDKDPAQGIATRRELLENCAETGAWLLPAHFSAPHGVKISRRDDSFAIIC</sequence>
<name>A0A0B1ZIN6_9SPHN</name>